<dbReference type="EMBL" id="MN096369">
    <property type="protein sequence ID" value="QDK02590.1"/>
    <property type="molecule type" value="Genomic_DNA"/>
</dbReference>
<accession>A0A514U0X6</accession>
<dbReference type="RefSeq" id="YP_010649086.1">
    <property type="nucleotide sequence ID" value="NC_070764.1"/>
</dbReference>
<keyword evidence="2" id="KW-1185">Reference proteome</keyword>
<gene>
    <name evidence="1" type="primary">42</name>
    <name evidence="1" type="ORF">SEA_PHENDRIX_42</name>
</gene>
<protein>
    <submittedName>
        <fullName evidence="1">Uncharacterized protein</fullName>
    </submittedName>
</protein>
<sequence length="97" mass="10787">MGVIMSDDKKKIRVQVAGIGQLAMGFSALVAENRADDWSALYSSLSQEERINMTMAMAQILGACAQAIIDFKDEDLEPAEWLRARGEEMLSNAYRED</sequence>
<dbReference type="KEGG" id="vg:77924604"/>
<evidence type="ECO:0000313" key="1">
    <source>
        <dbReference type="EMBL" id="QDK02590.1"/>
    </source>
</evidence>
<evidence type="ECO:0000313" key="2">
    <source>
        <dbReference type="Proteomes" id="UP000319596"/>
    </source>
</evidence>
<name>A0A514U0X6_9CAUD</name>
<proteinExistence type="predicted"/>
<dbReference type="Proteomes" id="UP000319596">
    <property type="component" value="Segment"/>
</dbReference>
<reference evidence="1 2" key="1">
    <citation type="submission" date="2019-06" db="EMBL/GenBank/DDBJ databases">
        <authorList>
            <person name="Burns M.A."/>
            <person name="Hill G.C."/>
            <person name="Wesley B.E."/>
            <person name="Womack T.V."/>
            <person name="Krukonis G.P."/>
            <person name="Delesalle V.A."/>
            <person name="Garlena R.A."/>
            <person name="Russell D.A."/>
            <person name="Pope W.H."/>
            <person name="Jacobs-Sera D."/>
            <person name="Hatfull G.F."/>
        </authorList>
    </citation>
    <scope>NUCLEOTIDE SEQUENCE [LARGE SCALE GENOMIC DNA]</scope>
</reference>
<dbReference type="GeneID" id="77924604"/>
<organism evidence="1 2">
    <name type="scientific">Gordonia phage Phendrix</name>
    <dbReference type="NCBI Taxonomy" id="2593335"/>
    <lineage>
        <taxon>Viruses</taxon>
        <taxon>Duplodnaviria</taxon>
        <taxon>Heunggongvirae</taxon>
        <taxon>Uroviricota</taxon>
        <taxon>Caudoviricetes</taxon>
        <taxon>Godonkavirus</taxon>
        <taxon>Godonkavirus phendrix</taxon>
    </lineage>
</organism>